<evidence type="ECO:0000256" key="1">
    <source>
        <dbReference type="SAM" id="MobiDB-lite"/>
    </source>
</evidence>
<dbReference type="RefSeq" id="WP_154657538.1">
    <property type="nucleotide sequence ID" value="NZ_CABKSF010000001.1"/>
</dbReference>
<protein>
    <submittedName>
        <fullName evidence="2">Uncharacterized protein</fullName>
    </submittedName>
</protein>
<dbReference type="AlphaFoldDB" id="A0A6N2ZE73"/>
<proteinExistence type="predicted"/>
<evidence type="ECO:0000313" key="2">
    <source>
        <dbReference type="EMBL" id="VYT77481.1"/>
    </source>
</evidence>
<name>A0A6N2ZE73_9ENTR</name>
<sequence length="50" mass="6180">MTIQFINDEEGNPQFVVIGYDEYTRLTSYEEEDEDEDESMEYETDDYYYR</sequence>
<dbReference type="EMBL" id="CACRTZ010000004">
    <property type="protein sequence ID" value="VYT77481.1"/>
    <property type="molecule type" value="Genomic_DNA"/>
</dbReference>
<feature type="region of interest" description="Disordered" evidence="1">
    <location>
        <begin position="29"/>
        <end position="50"/>
    </location>
</feature>
<reference evidence="2" key="1">
    <citation type="submission" date="2019-11" db="EMBL/GenBank/DDBJ databases">
        <authorList>
            <person name="Feng L."/>
        </authorList>
    </citation>
    <scope>NUCLEOTIDE SEQUENCE</scope>
    <source>
        <strain evidence="2">EMassiliensisLFYP7</strain>
    </source>
</reference>
<gene>
    <name evidence="2" type="ORF">EMLFYP7_00581</name>
</gene>
<organism evidence="2">
    <name type="scientific">Phytobacter massiliensis</name>
    <dbReference type="NCBI Taxonomy" id="1485952"/>
    <lineage>
        <taxon>Bacteria</taxon>
        <taxon>Pseudomonadati</taxon>
        <taxon>Pseudomonadota</taxon>
        <taxon>Gammaproteobacteria</taxon>
        <taxon>Enterobacterales</taxon>
        <taxon>Enterobacteriaceae</taxon>
        <taxon>Phytobacter</taxon>
    </lineage>
</organism>
<accession>A0A6N2ZE73</accession>